<feature type="domain" description="Peptidase S11 D-Ala-D-Ala carboxypeptidase A C-terminal" evidence="18">
    <location>
        <begin position="327"/>
        <end position="420"/>
    </location>
</feature>
<dbReference type="EMBL" id="DYXE01000050">
    <property type="protein sequence ID" value="HJH49653.1"/>
    <property type="molecule type" value="Genomic_DNA"/>
</dbReference>
<keyword evidence="9" id="KW-0133">Cell shape</keyword>
<evidence type="ECO:0000256" key="7">
    <source>
        <dbReference type="ARBA" id="ARBA00022729"/>
    </source>
</evidence>
<evidence type="ECO:0000256" key="5">
    <source>
        <dbReference type="ARBA" id="ARBA00022645"/>
    </source>
</evidence>
<proteinExistence type="inferred from homology"/>
<evidence type="ECO:0000256" key="3">
    <source>
        <dbReference type="ARBA" id="ARBA00007164"/>
    </source>
</evidence>
<evidence type="ECO:0000256" key="4">
    <source>
        <dbReference type="ARBA" id="ARBA00012448"/>
    </source>
</evidence>
<evidence type="ECO:0000256" key="12">
    <source>
        <dbReference type="ARBA" id="ARBA00034000"/>
    </source>
</evidence>
<feature type="active site" description="Acyl-ester intermediate" evidence="13">
    <location>
        <position position="110"/>
    </location>
</feature>
<keyword evidence="8" id="KW-0378">Hydrolase</keyword>
<sequence>MKVFLSVVLCVMLCIQPVLAQEDTETGEAAESEMPGSAEEQEGAKTQEDDQVEETSETQENSEGQESAGTEEPSEQAGPQISAPSAILMEASTGQVIYEKNPDEQRPPASVTKVMTLLLIFDAIESGQIHLEDMVTTSEYAASMGGSQVFLEPGEEQTVETMIKCIVVASANDACVAMAEYIAGSEEEFVKQMNERAAGLGMANTHFVNCNGLDTDGHLTTARDIGLMSRELITSYPQIRDYAMIWMENITHTTEKGTTEFGLTNTNKLVRHYEYTTGLKTGSTSLAKFCISATAEKNGMEMIAVIMAAETSKDRTKDAIALLNYGFGKCSVYQEEEAEKTPDIPVKGGIKETAGTAQEELFSYVDTSGANLSSIERKIEMKKSIKAPVKEGQEAGTVRYYLDGKEIGSVRILTTEKVKKMSYPDAVENTVEKFLP</sequence>
<dbReference type="InterPro" id="IPR015956">
    <property type="entry name" value="Peniciliin-bd_prot_C_sf"/>
</dbReference>
<keyword evidence="10" id="KW-0573">Peptidoglycan synthesis</keyword>
<dbReference type="PANTHER" id="PTHR21581:SF6">
    <property type="entry name" value="TRAFFICKING PROTEIN PARTICLE COMPLEX SUBUNIT 12"/>
    <property type="match status" value="1"/>
</dbReference>
<evidence type="ECO:0000256" key="16">
    <source>
        <dbReference type="SAM" id="MobiDB-lite"/>
    </source>
</evidence>
<evidence type="ECO:0000313" key="20">
    <source>
        <dbReference type="Proteomes" id="UP000813420"/>
    </source>
</evidence>
<dbReference type="Pfam" id="PF00768">
    <property type="entry name" value="Peptidase_S11"/>
    <property type="match status" value="1"/>
</dbReference>
<feature type="signal peptide" evidence="17">
    <location>
        <begin position="1"/>
        <end position="20"/>
    </location>
</feature>
<dbReference type="GO" id="GO:0071555">
    <property type="term" value="P:cell wall organization"/>
    <property type="evidence" value="ECO:0007669"/>
    <property type="project" value="UniProtKB-KW"/>
</dbReference>
<dbReference type="InterPro" id="IPR012907">
    <property type="entry name" value="Peptidase_S11_C"/>
</dbReference>
<dbReference type="Gene3D" id="3.40.710.10">
    <property type="entry name" value="DD-peptidase/beta-lactamase superfamily"/>
    <property type="match status" value="1"/>
</dbReference>
<dbReference type="SMART" id="SM00936">
    <property type="entry name" value="PBP5_C"/>
    <property type="match status" value="1"/>
</dbReference>
<dbReference type="GO" id="GO:0009252">
    <property type="term" value="P:peptidoglycan biosynthetic process"/>
    <property type="evidence" value="ECO:0007669"/>
    <property type="project" value="UniProtKB-KW"/>
</dbReference>
<dbReference type="InterPro" id="IPR012338">
    <property type="entry name" value="Beta-lactam/transpept-like"/>
</dbReference>
<keyword evidence="5 19" id="KW-0121">Carboxypeptidase</keyword>
<evidence type="ECO:0000256" key="1">
    <source>
        <dbReference type="ARBA" id="ARBA00003217"/>
    </source>
</evidence>
<feature type="region of interest" description="Disordered" evidence="16">
    <location>
        <begin position="25"/>
        <end position="80"/>
    </location>
</feature>
<dbReference type="GO" id="GO:0006508">
    <property type="term" value="P:proteolysis"/>
    <property type="evidence" value="ECO:0007669"/>
    <property type="project" value="UniProtKB-KW"/>
</dbReference>
<dbReference type="SUPFAM" id="SSF56601">
    <property type="entry name" value="beta-lactamase/transpeptidase-like"/>
    <property type="match status" value="1"/>
</dbReference>
<evidence type="ECO:0000256" key="10">
    <source>
        <dbReference type="ARBA" id="ARBA00022984"/>
    </source>
</evidence>
<name>A0A9D3AJ82_9FIRM</name>
<evidence type="ECO:0000256" key="14">
    <source>
        <dbReference type="PIRSR" id="PIRSR618044-2"/>
    </source>
</evidence>
<accession>A0A9D3AJ82</accession>
<reference evidence="19" key="1">
    <citation type="journal article" date="2021" name="PeerJ">
        <title>Extensive microbial diversity within the chicken gut microbiome revealed by metagenomics and culture.</title>
        <authorList>
            <person name="Gilroy R."/>
            <person name="Ravi A."/>
            <person name="Getino M."/>
            <person name="Pursley I."/>
            <person name="Horton D.L."/>
            <person name="Alikhan N.F."/>
            <person name="Baker D."/>
            <person name="Gharbi K."/>
            <person name="Hall N."/>
            <person name="Watson M."/>
            <person name="Adriaenssens E.M."/>
            <person name="Foster-Nyarko E."/>
            <person name="Jarju S."/>
            <person name="Secka A."/>
            <person name="Antonio M."/>
            <person name="Oren A."/>
            <person name="Chaudhuri R.R."/>
            <person name="La Ragione R."/>
            <person name="Hildebrand F."/>
            <person name="Pallen M.J."/>
        </authorList>
    </citation>
    <scope>NUCLEOTIDE SEQUENCE</scope>
    <source>
        <strain evidence="19">USAMLcec4-12693</strain>
    </source>
</reference>
<evidence type="ECO:0000259" key="18">
    <source>
        <dbReference type="SMART" id="SM00936"/>
    </source>
</evidence>
<dbReference type="PRINTS" id="PR00725">
    <property type="entry name" value="DADACBPTASE1"/>
</dbReference>
<feature type="binding site" evidence="14">
    <location>
        <position position="280"/>
    </location>
    <ligand>
        <name>substrate</name>
    </ligand>
</feature>
<feature type="chain" id="PRO_5039401262" description="serine-type D-Ala-D-Ala carboxypeptidase" evidence="17">
    <location>
        <begin position="21"/>
        <end position="436"/>
    </location>
</feature>
<evidence type="ECO:0000256" key="11">
    <source>
        <dbReference type="ARBA" id="ARBA00023316"/>
    </source>
</evidence>
<evidence type="ECO:0000256" key="13">
    <source>
        <dbReference type="PIRSR" id="PIRSR618044-1"/>
    </source>
</evidence>
<gene>
    <name evidence="19" type="ORF">K8V39_05250</name>
</gene>
<feature type="active site" description="Proton acceptor" evidence="13">
    <location>
        <position position="113"/>
    </location>
</feature>
<keyword evidence="7 17" id="KW-0732">Signal</keyword>
<organism evidence="19 20">
    <name type="scientific">Merdimonas faecis</name>
    <dbReference type="NCBI Taxonomy" id="1653435"/>
    <lineage>
        <taxon>Bacteria</taxon>
        <taxon>Bacillati</taxon>
        <taxon>Bacillota</taxon>
        <taxon>Clostridia</taxon>
        <taxon>Lachnospirales</taxon>
        <taxon>Lachnospiraceae</taxon>
        <taxon>Merdimonas</taxon>
    </lineage>
</organism>
<dbReference type="PANTHER" id="PTHR21581">
    <property type="entry name" value="D-ALANYL-D-ALANINE CARBOXYPEPTIDASE"/>
    <property type="match status" value="1"/>
</dbReference>
<dbReference type="Proteomes" id="UP000813420">
    <property type="component" value="Unassembled WGS sequence"/>
</dbReference>
<dbReference type="GO" id="GO:0009002">
    <property type="term" value="F:serine-type D-Ala-D-Ala carboxypeptidase activity"/>
    <property type="evidence" value="ECO:0007669"/>
    <property type="project" value="UniProtKB-EC"/>
</dbReference>
<evidence type="ECO:0000313" key="19">
    <source>
        <dbReference type="EMBL" id="HJH49653.1"/>
    </source>
</evidence>
<dbReference type="InterPro" id="IPR001967">
    <property type="entry name" value="Peptidase_S11_N"/>
</dbReference>
<comment type="catalytic activity">
    <reaction evidence="12">
        <text>Preferential cleavage: (Ac)2-L-Lys-D-Ala-|-D-Ala. Also transpeptidation of peptidyl-alanyl moieties that are N-acyl substituents of D-alanine.</text>
        <dbReference type="EC" id="3.4.16.4"/>
    </reaction>
</comment>
<feature type="active site" evidence="13">
    <location>
        <position position="170"/>
    </location>
</feature>
<evidence type="ECO:0000256" key="9">
    <source>
        <dbReference type="ARBA" id="ARBA00022960"/>
    </source>
</evidence>
<evidence type="ECO:0000256" key="8">
    <source>
        <dbReference type="ARBA" id="ARBA00022801"/>
    </source>
</evidence>
<comment type="function">
    <text evidence="1">Removes C-terminal D-alanyl residues from sugar-peptide cell wall precursors.</text>
</comment>
<comment type="pathway">
    <text evidence="2">Cell wall biogenesis; peptidoglycan biosynthesis.</text>
</comment>
<protein>
    <recommendedName>
        <fullName evidence="4">serine-type D-Ala-D-Ala carboxypeptidase</fullName>
        <ecNumber evidence="4">3.4.16.4</ecNumber>
    </recommendedName>
</protein>
<evidence type="ECO:0000256" key="2">
    <source>
        <dbReference type="ARBA" id="ARBA00004752"/>
    </source>
</evidence>
<dbReference type="Gene3D" id="2.60.410.10">
    <property type="entry name" value="D-Ala-D-Ala carboxypeptidase, C-terminal domain"/>
    <property type="match status" value="1"/>
</dbReference>
<dbReference type="InterPro" id="IPR037167">
    <property type="entry name" value="Peptidase_S11_C_sf"/>
</dbReference>
<feature type="compositionally biased region" description="Polar residues" evidence="16">
    <location>
        <begin position="58"/>
        <end position="68"/>
    </location>
</feature>
<dbReference type="Pfam" id="PF07943">
    <property type="entry name" value="PBP5_C"/>
    <property type="match status" value="1"/>
</dbReference>
<dbReference type="InterPro" id="IPR018044">
    <property type="entry name" value="Peptidase_S11"/>
</dbReference>
<keyword evidence="6" id="KW-0645">Protease</keyword>
<evidence type="ECO:0000256" key="17">
    <source>
        <dbReference type="SAM" id="SignalP"/>
    </source>
</evidence>
<comment type="similarity">
    <text evidence="3 15">Belongs to the peptidase S11 family.</text>
</comment>
<evidence type="ECO:0000256" key="6">
    <source>
        <dbReference type="ARBA" id="ARBA00022670"/>
    </source>
</evidence>
<comment type="caution">
    <text evidence="19">The sequence shown here is derived from an EMBL/GenBank/DDBJ whole genome shotgun (WGS) entry which is preliminary data.</text>
</comment>
<dbReference type="RefSeq" id="WP_277271887.1">
    <property type="nucleotide sequence ID" value="NZ_DYXE01000050.1"/>
</dbReference>
<dbReference type="SUPFAM" id="SSF69189">
    <property type="entry name" value="Penicillin-binding protein associated domain"/>
    <property type="match status" value="1"/>
</dbReference>
<dbReference type="GO" id="GO:0008360">
    <property type="term" value="P:regulation of cell shape"/>
    <property type="evidence" value="ECO:0007669"/>
    <property type="project" value="UniProtKB-KW"/>
</dbReference>
<reference evidence="19" key="2">
    <citation type="submission" date="2021-09" db="EMBL/GenBank/DDBJ databases">
        <authorList>
            <person name="Gilroy R."/>
        </authorList>
    </citation>
    <scope>NUCLEOTIDE SEQUENCE</scope>
    <source>
        <strain evidence="19">USAMLcec4-12693</strain>
    </source>
</reference>
<dbReference type="AlphaFoldDB" id="A0A9D3AJ82"/>
<keyword evidence="11" id="KW-0961">Cell wall biogenesis/degradation</keyword>
<evidence type="ECO:0000256" key="15">
    <source>
        <dbReference type="RuleBase" id="RU004016"/>
    </source>
</evidence>
<dbReference type="EC" id="3.4.16.4" evidence="4"/>